<dbReference type="RefSeq" id="WP_014126536.1">
    <property type="nucleotide sequence ID" value="NC_016070.1"/>
</dbReference>
<keyword evidence="1" id="KW-1133">Transmembrane helix</keyword>
<dbReference type="PATRIC" id="fig|768679.9.peg.632"/>
<evidence type="ECO:0000256" key="1">
    <source>
        <dbReference type="SAM" id="Phobius"/>
    </source>
</evidence>
<dbReference type="eggNOG" id="arCOG04349">
    <property type="taxonomic scope" value="Archaea"/>
</dbReference>
<sequence length="212" mass="22918">MPLFIDPLDSWLDLLGTTSLLAAYWIYVNLVSKTPSSGKASLNRSIGYFYLAVGIYALSSGLWALATWPFPSSYNLIFSDAWPIFGVALIILGLFNLTYTAEAQGEGEQLRLRGALVGIAALSLIPLIYGVDIWVYGLTNEPALAGLMFFSIGLAGVLSPALTLKSVGKSMAYLLMFLLVVAGIIALLIGVEAIFIHTAAWRTWAPWYGTSK</sequence>
<feature type="transmembrane region" description="Helical" evidence="1">
    <location>
        <begin position="112"/>
        <end position="131"/>
    </location>
</feature>
<protein>
    <submittedName>
        <fullName evidence="2">Conserved protein</fullName>
    </submittedName>
</protein>
<reference evidence="2 3" key="1">
    <citation type="journal article" date="2011" name="PLoS ONE">
        <title>The complete genome sequence of Thermoproteus tenax: a physiologically versatile member of the Crenarchaeota.</title>
        <authorList>
            <person name="Siebers B."/>
            <person name="Zaparty M."/>
            <person name="Raddatz G."/>
            <person name="Tjaden B."/>
            <person name="Albers S.V."/>
            <person name="Bell S.D."/>
            <person name="Blombach F."/>
            <person name="Kletzin A."/>
            <person name="Kyrpides N."/>
            <person name="Lanz C."/>
            <person name="Plagens A."/>
            <person name="Rampp M."/>
            <person name="Rosinus A."/>
            <person name="von Jan M."/>
            <person name="Makarova K.S."/>
            <person name="Klenk H.P."/>
            <person name="Schuster S.C."/>
            <person name="Hensel R."/>
        </authorList>
    </citation>
    <scope>NUCLEOTIDE SEQUENCE [LARGE SCALE GENOMIC DNA]</scope>
    <source>
        <strain evidence="3">ATCC 35583 / DSM 2078 / JCM 9277 / NBRC 100435 / Kra 1</strain>
    </source>
</reference>
<dbReference type="PaxDb" id="768679-TTX_0619"/>
<dbReference type="Pfam" id="PF06168">
    <property type="entry name" value="DUF981"/>
    <property type="match status" value="1"/>
</dbReference>
<keyword evidence="1" id="KW-0472">Membrane</keyword>
<dbReference type="InterPro" id="IPR009324">
    <property type="entry name" value="DUF981"/>
</dbReference>
<keyword evidence="1" id="KW-0812">Transmembrane</keyword>
<dbReference type="Proteomes" id="UP000002654">
    <property type="component" value="Chromosome"/>
</dbReference>
<accession>G4RNY5</accession>
<dbReference type="GeneID" id="11263615"/>
<dbReference type="STRING" id="768679.TTX_0619"/>
<feature type="transmembrane region" description="Helical" evidence="1">
    <location>
        <begin position="48"/>
        <end position="70"/>
    </location>
</feature>
<keyword evidence="3" id="KW-1185">Reference proteome</keyword>
<dbReference type="KEGG" id="ttn:TTX_0619"/>
<dbReference type="HOGENOM" id="CLU_113596_0_0_2"/>
<feature type="transmembrane region" description="Helical" evidence="1">
    <location>
        <begin position="143"/>
        <end position="164"/>
    </location>
</feature>
<name>G4RNY5_THETK</name>
<organism evidence="2 3">
    <name type="scientific">Thermoproteus tenax (strain ATCC 35583 / DSM 2078 / JCM 9277 / NBRC 100435 / Kra 1)</name>
    <dbReference type="NCBI Taxonomy" id="768679"/>
    <lineage>
        <taxon>Archaea</taxon>
        <taxon>Thermoproteota</taxon>
        <taxon>Thermoprotei</taxon>
        <taxon>Thermoproteales</taxon>
        <taxon>Thermoproteaceae</taxon>
        <taxon>Thermoproteus</taxon>
    </lineage>
</organism>
<gene>
    <name evidence="2" type="ordered locus">TTX_0619</name>
</gene>
<evidence type="ECO:0000313" key="3">
    <source>
        <dbReference type="Proteomes" id="UP000002654"/>
    </source>
</evidence>
<dbReference type="EMBL" id="FN869859">
    <property type="protein sequence ID" value="CCC81279.1"/>
    <property type="molecule type" value="Genomic_DNA"/>
</dbReference>
<feature type="transmembrane region" description="Helical" evidence="1">
    <location>
        <begin position="82"/>
        <end position="100"/>
    </location>
</feature>
<feature type="transmembrane region" description="Helical" evidence="1">
    <location>
        <begin position="171"/>
        <end position="196"/>
    </location>
</feature>
<evidence type="ECO:0000313" key="2">
    <source>
        <dbReference type="EMBL" id="CCC81279.1"/>
    </source>
</evidence>
<feature type="transmembrane region" description="Helical" evidence="1">
    <location>
        <begin position="12"/>
        <end position="28"/>
    </location>
</feature>
<dbReference type="AlphaFoldDB" id="G4RNY5"/>
<proteinExistence type="predicted"/>